<evidence type="ECO:0000313" key="9">
    <source>
        <dbReference type="EMBL" id="RKP03130.1"/>
    </source>
</evidence>
<dbReference type="OrthoDB" id="999962at2759"/>
<dbReference type="GO" id="GO:0005462">
    <property type="term" value="F:UDP-N-acetylglucosamine transmembrane transporter activity"/>
    <property type="evidence" value="ECO:0007669"/>
    <property type="project" value="TreeGrafter"/>
</dbReference>
<keyword evidence="6 8" id="KW-0472">Membrane</keyword>
<feature type="region of interest" description="Disordered" evidence="7">
    <location>
        <begin position="1"/>
        <end position="35"/>
    </location>
</feature>
<feature type="transmembrane region" description="Helical" evidence="8">
    <location>
        <begin position="391"/>
        <end position="409"/>
    </location>
</feature>
<dbReference type="GO" id="GO:0000139">
    <property type="term" value="C:Golgi membrane"/>
    <property type="evidence" value="ECO:0007669"/>
    <property type="project" value="TreeGrafter"/>
</dbReference>
<evidence type="ECO:0000256" key="1">
    <source>
        <dbReference type="ARBA" id="ARBA00004127"/>
    </source>
</evidence>
<dbReference type="PANTHER" id="PTHR10778:SF4">
    <property type="entry name" value="NUCLEOTIDE SUGAR TRANSPORTER SLC35B4"/>
    <property type="match status" value="1"/>
</dbReference>
<evidence type="ECO:0008006" key="11">
    <source>
        <dbReference type="Google" id="ProtNLM"/>
    </source>
</evidence>
<evidence type="ECO:0000256" key="4">
    <source>
        <dbReference type="ARBA" id="ARBA00022692"/>
    </source>
</evidence>
<dbReference type="STRING" id="1555241.A0A4P9XD68"/>
<dbReference type="GO" id="GO:0005464">
    <property type="term" value="F:UDP-xylose transmembrane transporter activity"/>
    <property type="evidence" value="ECO:0007669"/>
    <property type="project" value="TreeGrafter"/>
</dbReference>
<dbReference type="GO" id="GO:0005789">
    <property type="term" value="C:endoplasmic reticulum membrane"/>
    <property type="evidence" value="ECO:0007669"/>
    <property type="project" value="TreeGrafter"/>
</dbReference>
<dbReference type="AlphaFoldDB" id="A0A4P9XD68"/>
<protein>
    <recommendedName>
        <fullName evidence="11">UAA transporter</fullName>
    </recommendedName>
</protein>
<accession>A0A4P9XD68</accession>
<dbReference type="EMBL" id="ML014128">
    <property type="protein sequence ID" value="RKP03130.1"/>
    <property type="molecule type" value="Genomic_DNA"/>
</dbReference>
<keyword evidence="4 8" id="KW-0812">Transmembrane</keyword>
<feature type="transmembrane region" description="Helical" evidence="8">
    <location>
        <begin position="231"/>
        <end position="254"/>
    </location>
</feature>
<feature type="transmembrane region" description="Helical" evidence="8">
    <location>
        <begin position="138"/>
        <end position="159"/>
    </location>
</feature>
<comment type="subcellular location">
    <subcellularLocation>
        <location evidence="1">Endomembrane system</location>
        <topology evidence="1">Multi-pass membrane protein</topology>
    </subcellularLocation>
</comment>
<organism evidence="9 10">
    <name type="scientific">Caulochytrium protostelioides</name>
    <dbReference type="NCBI Taxonomy" id="1555241"/>
    <lineage>
        <taxon>Eukaryota</taxon>
        <taxon>Fungi</taxon>
        <taxon>Fungi incertae sedis</taxon>
        <taxon>Chytridiomycota</taxon>
        <taxon>Chytridiomycota incertae sedis</taxon>
        <taxon>Chytridiomycetes</taxon>
        <taxon>Caulochytriales</taxon>
        <taxon>Caulochytriaceae</taxon>
        <taxon>Caulochytrium</taxon>
    </lineage>
</organism>
<evidence type="ECO:0000256" key="5">
    <source>
        <dbReference type="ARBA" id="ARBA00022989"/>
    </source>
</evidence>
<dbReference type="Proteomes" id="UP000274922">
    <property type="component" value="Unassembled WGS sequence"/>
</dbReference>
<feature type="compositionally biased region" description="Basic and acidic residues" evidence="7">
    <location>
        <begin position="18"/>
        <end position="27"/>
    </location>
</feature>
<evidence type="ECO:0000256" key="3">
    <source>
        <dbReference type="ARBA" id="ARBA00022597"/>
    </source>
</evidence>
<evidence type="ECO:0000256" key="7">
    <source>
        <dbReference type="SAM" id="MobiDB-lite"/>
    </source>
</evidence>
<evidence type="ECO:0000256" key="2">
    <source>
        <dbReference type="ARBA" id="ARBA00022448"/>
    </source>
</evidence>
<evidence type="ECO:0000256" key="6">
    <source>
        <dbReference type="ARBA" id="ARBA00023136"/>
    </source>
</evidence>
<dbReference type="Pfam" id="PF08449">
    <property type="entry name" value="UAA"/>
    <property type="match status" value="1"/>
</dbReference>
<feature type="transmembrane region" description="Helical" evidence="8">
    <location>
        <begin position="98"/>
        <end position="118"/>
    </location>
</feature>
<sequence>MRTAVAGRVHGATGTETGARRDSRDRQTPQAHPPIKGFDAAAAAAAAAAPTSARHVVATLVPLSLPLVLALHNIAAGCCSNVYTLEAVTRQFPHSGNLMTWLQFVAITLLSLPAQLVWPKNGGLPRWRPPTVPLPTSLLIVGLFWLTTVLNNLAMSFQVSVPLQIVFRCGNVLGSMVVGRLWMKRRYAPAHIGSVLVLTLGVVVFTIATQSTSSHQARDALAESTSEGESLVSFAIGVGLMLASLGVTAVLGTLQERTYQRYATPWTEALFSTHALALPLFWLLRHDIRAKWVEMHALAIRGQAGLAGAAVSRLPGRPMILDLLPPRHASPIPPLWIAMVVNVVTQYVCIAGVAQLNGMLASVHVNMILTVRKFASLVISLVLFHHPITPAHGWGGGLVVLGTLGVIFSQWQQFSYKQSLARATNLVVADPSP</sequence>
<keyword evidence="3" id="KW-0762">Sugar transport</keyword>
<dbReference type="InterPro" id="IPR013657">
    <property type="entry name" value="SCL35B1-4/HUT1"/>
</dbReference>
<evidence type="ECO:0000256" key="8">
    <source>
        <dbReference type="SAM" id="Phobius"/>
    </source>
</evidence>
<keyword evidence="2" id="KW-0813">Transport</keyword>
<name>A0A4P9XD68_9FUNG</name>
<proteinExistence type="predicted"/>
<evidence type="ECO:0000313" key="10">
    <source>
        <dbReference type="Proteomes" id="UP000274922"/>
    </source>
</evidence>
<keyword evidence="10" id="KW-1185">Reference proteome</keyword>
<dbReference type="PANTHER" id="PTHR10778">
    <property type="entry name" value="SOLUTE CARRIER FAMILY 35 MEMBER B"/>
    <property type="match status" value="1"/>
</dbReference>
<keyword evidence="5 8" id="KW-1133">Transmembrane helix</keyword>
<gene>
    <name evidence="9" type="ORF">CXG81DRAFT_9914</name>
</gene>
<reference evidence="10" key="1">
    <citation type="journal article" date="2018" name="Nat. Microbiol.">
        <title>Leveraging single-cell genomics to expand the fungal tree of life.</title>
        <authorList>
            <person name="Ahrendt S.R."/>
            <person name="Quandt C.A."/>
            <person name="Ciobanu D."/>
            <person name="Clum A."/>
            <person name="Salamov A."/>
            <person name="Andreopoulos B."/>
            <person name="Cheng J.F."/>
            <person name="Woyke T."/>
            <person name="Pelin A."/>
            <person name="Henrissat B."/>
            <person name="Reynolds N.K."/>
            <person name="Benny G.L."/>
            <person name="Smith M.E."/>
            <person name="James T.Y."/>
            <person name="Grigoriev I.V."/>
        </authorList>
    </citation>
    <scope>NUCLEOTIDE SEQUENCE [LARGE SCALE GENOMIC DNA]</scope>
    <source>
        <strain evidence="10">ATCC 52028</strain>
    </source>
</reference>
<feature type="transmembrane region" description="Helical" evidence="8">
    <location>
        <begin position="190"/>
        <end position="211"/>
    </location>
</feature>